<protein>
    <submittedName>
        <fullName evidence="1">Uncharacterized protein</fullName>
    </submittedName>
</protein>
<organism evidence="1 2">
    <name type="scientific">Deinococcus psychrotolerans</name>
    <dbReference type="NCBI Taxonomy" id="2489213"/>
    <lineage>
        <taxon>Bacteria</taxon>
        <taxon>Thermotogati</taxon>
        <taxon>Deinococcota</taxon>
        <taxon>Deinococci</taxon>
        <taxon>Deinococcales</taxon>
        <taxon>Deinococcaceae</taxon>
        <taxon>Deinococcus</taxon>
    </lineage>
</organism>
<gene>
    <name evidence="1" type="ORF">EHF33_14320</name>
</gene>
<dbReference type="RefSeq" id="WP_124873397.1">
    <property type="nucleotide sequence ID" value="NZ_CP034184.1"/>
</dbReference>
<dbReference type="AlphaFoldDB" id="A0A3G8YIK2"/>
<evidence type="ECO:0000313" key="2">
    <source>
        <dbReference type="Proteomes" id="UP000276417"/>
    </source>
</evidence>
<dbReference type="KEGG" id="dph:EHF33_14320"/>
<sequence length="136" mass="15401">MNSINIGEVRKFDEQCGEIMLALANLDDARELQEIVDQFAESDNIYLLRGLSGKFADSEASSEINSLAFPMINHLKYLDFNTLSNLMTAISRLYQKDVSWKSSENLNTAKKLVEMCKRVGGVLKEDAEDFHNLYLS</sequence>
<dbReference type="Proteomes" id="UP000276417">
    <property type="component" value="Chromosome 2"/>
</dbReference>
<reference evidence="1 2" key="1">
    <citation type="submission" date="2018-11" db="EMBL/GenBank/DDBJ databases">
        <title>Deinococcus shelandsis sp. nov., isolated from South Shetland Islands soil of Antarctica.</title>
        <authorList>
            <person name="Tian J."/>
        </authorList>
    </citation>
    <scope>NUCLEOTIDE SEQUENCE [LARGE SCALE GENOMIC DNA]</scope>
    <source>
        <strain evidence="1 2">S14-83T</strain>
    </source>
</reference>
<evidence type="ECO:0000313" key="1">
    <source>
        <dbReference type="EMBL" id="AZI44087.1"/>
    </source>
</evidence>
<accession>A0A3G8YIK2</accession>
<dbReference type="EMBL" id="CP034184">
    <property type="protein sequence ID" value="AZI44087.1"/>
    <property type="molecule type" value="Genomic_DNA"/>
</dbReference>
<keyword evidence="2" id="KW-1185">Reference proteome</keyword>
<name>A0A3G8YIK2_9DEIO</name>
<proteinExistence type="predicted"/>
<dbReference type="OrthoDB" id="70024at2"/>